<protein>
    <submittedName>
        <fullName evidence="2">Uncharacterized protein</fullName>
    </submittedName>
</protein>
<feature type="non-terminal residue" evidence="2">
    <location>
        <position position="1"/>
    </location>
</feature>
<gene>
    <name evidence="2" type="ORF">AVDCRST_MAG24-301</name>
</gene>
<proteinExistence type="predicted"/>
<sequence>HRGHRRAQARLAGGVRRGRGLLRL</sequence>
<dbReference type="AlphaFoldDB" id="A0A6J4L215"/>
<feature type="region of interest" description="Disordered" evidence="1">
    <location>
        <begin position="1"/>
        <end position="24"/>
    </location>
</feature>
<dbReference type="EMBL" id="CADCUF010000039">
    <property type="protein sequence ID" value="CAA9320036.1"/>
    <property type="molecule type" value="Genomic_DNA"/>
</dbReference>
<accession>A0A6J4L215</accession>
<evidence type="ECO:0000256" key="1">
    <source>
        <dbReference type="SAM" id="MobiDB-lite"/>
    </source>
</evidence>
<organism evidence="2">
    <name type="scientific">uncultured Nocardioidaceae bacterium</name>
    <dbReference type="NCBI Taxonomy" id="253824"/>
    <lineage>
        <taxon>Bacteria</taxon>
        <taxon>Bacillati</taxon>
        <taxon>Actinomycetota</taxon>
        <taxon>Actinomycetes</taxon>
        <taxon>Propionibacteriales</taxon>
        <taxon>Nocardioidaceae</taxon>
        <taxon>environmental samples</taxon>
    </lineage>
</organism>
<reference evidence="2" key="1">
    <citation type="submission" date="2020-02" db="EMBL/GenBank/DDBJ databases">
        <authorList>
            <person name="Meier V. D."/>
        </authorList>
    </citation>
    <scope>NUCLEOTIDE SEQUENCE</scope>
    <source>
        <strain evidence="2">AVDCRST_MAG24</strain>
    </source>
</reference>
<feature type="non-terminal residue" evidence="2">
    <location>
        <position position="24"/>
    </location>
</feature>
<evidence type="ECO:0000313" key="2">
    <source>
        <dbReference type="EMBL" id="CAA9320036.1"/>
    </source>
</evidence>
<name>A0A6J4L215_9ACTN</name>